<keyword evidence="2" id="KW-1185">Reference proteome</keyword>
<sequence>MTHDLYLQFDNKADAVAALSSASIEKVENGFGEMALPVDGKLADGCGFALSICGNGTGTLYALTGQTIQVLDETGTMVDLAERAAIAGYHINMRFEGVVPASLETFDVAPETPSERFA</sequence>
<evidence type="ECO:0000313" key="1">
    <source>
        <dbReference type="EMBL" id="TPW27834.1"/>
    </source>
</evidence>
<evidence type="ECO:0000313" key="2">
    <source>
        <dbReference type="Proteomes" id="UP000318801"/>
    </source>
</evidence>
<dbReference type="OrthoDB" id="7916142at2"/>
<accession>A0A506U471</accession>
<gene>
    <name evidence="1" type="ORF">FJU08_19085</name>
</gene>
<dbReference type="RefSeq" id="WP_141150643.1">
    <property type="nucleotide sequence ID" value="NZ_VHLG01000015.1"/>
</dbReference>
<protein>
    <submittedName>
        <fullName evidence="1">Uncharacterized protein</fullName>
    </submittedName>
</protein>
<name>A0A506U471_9HYPH</name>
<dbReference type="EMBL" id="VHLG01000015">
    <property type="protein sequence ID" value="TPW27834.1"/>
    <property type="molecule type" value="Genomic_DNA"/>
</dbReference>
<dbReference type="Proteomes" id="UP000318801">
    <property type="component" value="Unassembled WGS sequence"/>
</dbReference>
<proteinExistence type="predicted"/>
<dbReference type="AlphaFoldDB" id="A0A506U471"/>
<reference evidence="1 2" key="1">
    <citation type="submission" date="2019-06" db="EMBL/GenBank/DDBJ databases">
        <authorList>
            <person name="Li M."/>
        </authorList>
    </citation>
    <scope>NUCLEOTIDE SEQUENCE [LARGE SCALE GENOMIC DNA]</scope>
    <source>
        <strain evidence="1 2">BGMRC2036</strain>
    </source>
</reference>
<organism evidence="1 2">
    <name type="scientific">Martelella alba</name>
    <dbReference type="NCBI Taxonomy" id="2590451"/>
    <lineage>
        <taxon>Bacteria</taxon>
        <taxon>Pseudomonadati</taxon>
        <taxon>Pseudomonadota</taxon>
        <taxon>Alphaproteobacteria</taxon>
        <taxon>Hyphomicrobiales</taxon>
        <taxon>Aurantimonadaceae</taxon>
        <taxon>Martelella</taxon>
    </lineage>
</organism>
<comment type="caution">
    <text evidence="1">The sequence shown here is derived from an EMBL/GenBank/DDBJ whole genome shotgun (WGS) entry which is preliminary data.</text>
</comment>